<evidence type="ECO:0000313" key="6">
    <source>
        <dbReference type="Proteomes" id="UP000324233"/>
    </source>
</evidence>
<feature type="domain" description="DUF5060" evidence="4">
    <location>
        <begin position="32"/>
        <end position="98"/>
    </location>
</feature>
<feature type="compositionally biased region" description="Low complexity" evidence="1">
    <location>
        <begin position="528"/>
        <end position="539"/>
    </location>
</feature>
<gene>
    <name evidence="5" type="ORF">OJF2_29830</name>
</gene>
<feature type="region of interest" description="Disordered" evidence="1">
    <location>
        <begin position="92"/>
        <end position="116"/>
    </location>
</feature>
<proteinExistence type="predicted"/>
<dbReference type="GO" id="GO:0016799">
    <property type="term" value="F:hydrolase activity, hydrolyzing N-glycosyl compounds"/>
    <property type="evidence" value="ECO:0007669"/>
    <property type="project" value="InterPro"/>
</dbReference>
<dbReference type="KEGG" id="agv:OJF2_29830"/>
<protein>
    <submittedName>
        <fullName evidence="5">Endoglucanase</fullName>
    </submittedName>
</protein>
<dbReference type="InterPro" id="IPR017853">
    <property type="entry name" value="GH"/>
</dbReference>
<dbReference type="Gene3D" id="3.90.245.10">
    <property type="entry name" value="Ribonucleoside hydrolase-like"/>
    <property type="match status" value="1"/>
</dbReference>
<feature type="region of interest" description="Disordered" evidence="1">
    <location>
        <begin position="506"/>
        <end position="539"/>
    </location>
</feature>
<dbReference type="AlphaFoldDB" id="A0A5B9W2G0"/>
<dbReference type="EMBL" id="CP042997">
    <property type="protein sequence ID" value="QEH34444.1"/>
    <property type="molecule type" value="Genomic_DNA"/>
</dbReference>
<dbReference type="SUPFAM" id="SSF53590">
    <property type="entry name" value="Nucleoside hydrolase"/>
    <property type="match status" value="1"/>
</dbReference>
<name>A0A5B9W2G0_9BACT</name>
<organism evidence="5 6">
    <name type="scientific">Aquisphaera giovannonii</name>
    <dbReference type="NCBI Taxonomy" id="406548"/>
    <lineage>
        <taxon>Bacteria</taxon>
        <taxon>Pseudomonadati</taxon>
        <taxon>Planctomycetota</taxon>
        <taxon>Planctomycetia</taxon>
        <taxon>Isosphaerales</taxon>
        <taxon>Isosphaeraceae</taxon>
        <taxon>Aquisphaera</taxon>
    </lineage>
</organism>
<evidence type="ECO:0000256" key="1">
    <source>
        <dbReference type="SAM" id="MobiDB-lite"/>
    </source>
</evidence>
<dbReference type="InterPro" id="IPR013783">
    <property type="entry name" value="Ig-like_fold"/>
</dbReference>
<evidence type="ECO:0000259" key="3">
    <source>
        <dbReference type="Pfam" id="PF13204"/>
    </source>
</evidence>
<reference evidence="5 6" key="1">
    <citation type="submission" date="2019-08" db="EMBL/GenBank/DDBJ databases">
        <title>Deep-cultivation of Planctomycetes and their phenomic and genomic characterization uncovers novel biology.</title>
        <authorList>
            <person name="Wiegand S."/>
            <person name="Jogler M."/>
            <person name="Boedeker C."/>
            <person name="Pinto D."/>
            <person name="Vollmers J."/>
            <person name="Rivas-Marin E."/>
            <person name="Kohn T."/>
            <person name="Peeters S.H."/>
            <person name="Heuer A."/>
            <person name="Rast P."/>
            <person name="Oberbeckmann S."/>
            <person name="Bunk B."/>
            <person name="Jeske O."/>
            <person name="Meyerdierks A."/>
            <person name="Storesund J.E."/>
            <person name="Kallscheuer N."/>
            <person name="Luecker S."/>
            <person name="Lage O.M."/>
            <person name="Pohl T."/>
            <person name="Merkel B.J."/>
            <person name="Hornburger P."/>
            <person name="Mueller R.-W."/>
            <person name="Bruemmer F."/>
            <person name="Labrenz M."/>
            <person name="Spormann A.M."/>
            <person name="Op den Camp H."/>
            <person name="Overmann J."/>
            <person name="Amann R."/>
            <person name="Jetten M.S.M."/>
            <person name="Mascher T."/>
            <person name="Medema M.H."/>
            <person name="Devos D.P."/>
            <person name="Kaster A.-K."/>
            <person name="Ovreas L."/>
            <person name="Rohde M."/>
            <person name="Galperin M.Y."/>
            <person name="Jogler C."/>
        </authorList>
    </citation>
    <scope>NUCLEOTIDE SEQUENCE [LARGE SCALE GENOMIC DNA]</scope>
    <source>
        <strain evidence="5 6">OJF2</strain>
    </source>
</reference>
<feature type="region of interest" description="Disordered" evidence="1">
    <location>
        <begin position="857"/>
        <end position="877"/>
    </location>
</feature>
<sequence>MNSRRIWASCRPVVWCLAMLVILAGHGRSADVERWGTWEASLNGPREGNPYVDVELSCAFRHEGESVTVRGFYDGDGVYKVRFSPPTAGTWSYETRSNRPELDGKSGSFTAGPPSANNHGPIQVFRTFYLRYADGSPYHQFGTTCYAWVHQPRELQEQTLRTLAASPFNKLRFCVFPKSYYVANRNEPELFAFRKRADGRFDFDRPDPEFWRMFERRILSLQELGIEADIILWHPYDRWGFSEMSDAEDDRYLRYCIARFSSYRNVWWSLANEYDFMTDRRPGGHGGNKQWEDWDRFFSILQQEDPHGRLRSIHNGTKVYDHTKPWVTHASLQTSDMNGGRAFRERYRKPVIYDECRYEGDLKDSWGNLTAREMVQRFWLGTLSGCYVGHGETYKHPKDILWWSKGGELHGQSPERIRWLKEFMAKAPAFHELRPMGDGKGRFLLTKPGEYYLLSSTDSGEQTLTLAGDRPYRVDAIDPWEMTVTPAGTAKAGEFAVSSPRPGLVYRFTPDGPGEEARPGANDAGLGSSPSAAADPKPRAAVARPRVVVLTDFPPLDVIPVGAGQGPPEKRSDPDDVQSMVRFLLYGNDLEIEGLVASSATLANVARKRNVLDILDLYDQVDEGLRRRDPRYPTAEALRSVTWEGRSGTYGKPAGELVGEGRDSEASEAIIKLVDRPDPRPLWFCVWGGPSDLAQAIWKVRATRSPAELDRFLGKLRVYAIGKQDGSTQWLLDSFPNLFVIVSERNYMGMFWDMHGSDRKLADLAWVDEHIRNGHGPLGAIYPRSGANPRTPGVIEGDSPSFLHLAGAVHGRNDPERPDQAGWGGRFIRPDPSRNHWFDDPAGAETVSRWRAEAQQDFARRADWMRPPDADGLDERR</sequence>
<evidence type="ECO:0000259" key="2">
    <source>
        <dbReference type="Pfam" id="PF07632"/>
    </source>
</evidence>
<dbReference type="Pfam" id="PF07632">
    <property type="entry name" value="Sde182_NH-like"/>
    <property type="match status" value="1"/>
</dbReference>
<evidence type="ECO:0000313" key="5">
    <source>
        <dbReference type="EMBL" id="QEH34444.1"/>
    </source>
</evidence>
<dbReference type="InterPro" id="IPR025277">
    <property type="entry name" value="Apiosidase-like_cat_dom"/>
</dbReference>
<feature type="domain" description="Apiosidase-like catalytic" evidence="3">
    <location>
        <begin position="129"/>
        <end position="407"/>
    </location>
</feature>
<dbReference type="InterPro" id="IPR032260">
    <property type="entry name" value="DUF5060"/>
</dbReference>
<evidence type="ECO:0000259" key="4">
    <source>
        <dbReference type="Pfam" id="PF16586"/>
    </source>
</evidence>
<dbReference type="Proteomes" id="UP000324233">
    <property type="component" value="Chromosome"/>
</dbReference>
<dbReference type="Pfam" id="PF16586">
    <property type="entry name" value="DUF5060"/>
    <property type="match status" value="1"/>
</dbReference>
<dbReference type="RefSeq" id="WP_168221801.1">
    <property type="nucleotide sequence ID" value="NZ_CP042997.1"/>
</dbReference>
<dbReference type="InterPro" id="IPR036452">
    <property type="entry name" value="Ribo_hydro-like"/>
</dbReference>
<dbReference type="PANTHER" id="PTHR37836">
    <property type="entry name" value="LMO1036 PROTEIN"/>
    <property type="match status" value="1"/>
</dbReference>
<dbReference type="Gene3D" id="2.60.40.10">
    <property type="entry name" value="Immunoglobulins"/>
    <property type="match status" value="1"/>
</dbReference>
<dbReference type="Pfam" id="PF13204">
    <property type="entry name" value="Apiosidase"/>
    <property type="match status" value="1"/>
</dbReference>
<feature type="domain" description="Cellulose-binding Sde182 nucleoside hydrolase-like" evidence="2">
    <location>
        <begin position="572"/>
        <end position="827"/>
    </location>
</feature>
<dbReference type="Gene3D" id="3.20.20.80">
    <property type="entry name" value="Glycosidases"/>
    <property type="match status" value="1"/>
</dbReference>
<dbReference type="InterPro" id="IPR011483">
    <property type="entry name" value="Sde182_NH-like"/>
</dbReference>
<dbReference type="PANTHER" id="PTHR37836:SF2">
    <property type="entry name" value="DUF4038 DOMAIN-CONTAINING PROTEIN"/>
    <property type="match status" value="1"/>
</dbReference>
<accession>A0A5B9W2G0</accession>
<dbReference type="SUPFAM" id="SSF51445">
    <property type="entry name" value="(Trans)glycosidases"/>
    <property type="match status" value="1"/>
</dbReference>
<keyword evidence="6" id="KW-1185">Reference proteome</keyword>